<keyword evidence="3 5" id="KW-0378">Hydrolase</keyword>
<feature type="active site" description="Nucleophile" evidence="6">
    <location>
        <position position="475"/>
    </location>
</feature>
<evidence type="ECO:0000256" key="3">
    <source>
        <dbReference type="ARBA" id="ARBA00022801"/>
    </source>
</evidence>
<evidence type="ECO:0000313" key="10">
    <source>
        <dbReference type="Proteomes" id="UP000886814"/>
    </source>
</evidence>
<dbReference type="InterPro" id="IPR038417">
    <property type="entry name" value="Alpga-gal_N_sf"/>
</dbReference>
<evidence type="ECO:0000259" key="7">
    <source>
        <dbReference type="Pfam" id="PF16874"/>
    </source>
</evidence>
<comment type="catalytic activity">
    <reaction evidence="1 5">
        <text>Hydrolysis of terminal, non-reducing alpha-D-galactose residues in alpha-D-galactosides, including galactose oligosaccharides, galactomannans and galactolipids.</text>
        <dbReference type="EC" id="3.2.1.22"/>
    </reaction>
</comment>
<dbReference type="InterPro" id="IPR002252">
    <property type="entry name" value="Glyco_hydro_36"/>
</dbReference>
<dbReference type="PIRSF" id="PIRSF005536">
    <property type="entry name" value="Agal"/>
    <property type="match status" value="1"/>
</dbReference>
<feature type="domain" description="Glycosyl hydrolase family 36 N-terminal" evidence="8">
    <location>
        <begin position="27"/>
        <end position="281"/>
    </location>
</feature>
<dbReference type="InterPro" id="IPR000111">
    <property type="entry name" value="Glyco_hydro_27/36_CS"/>
</dbReference>
<comment type="caution">
    <text evidence="9">The sequence shown here is derived from an EMBL/GenBank/DDBJ whole genome shotgun (WGS) entry which is preliminary data.</text>
</comment>
<evidence type="ECO:0000256" key="4">
    <source>
        <dbReference type="ARBA" id="ARBA00023295"/>
    </source>
</evidence>
<reference evidence="9" key="1">
    <citation type="journal article" date="2021" name="PeerJ">
        <title>Extensive microbial diversity within the chicken gut microbiome revealed by metagenomics and culture.</title>
        <authorList>
            <person name="Gilroy R."/>
            <person name="Ravi A."/>
            <person name="Getino M."/>
            <person name="Pursley I."/>
            <person name="Horton D.L."/>
            <person name="Alikhan N.F."/>
            <person name="Baker D."/>
            <person name="Gharbi K."/>
            <person name="Hall N."/>
            <person name="Watson M."/>
            <person name="Adriaenssens E.M."/>
            <person name="Foster-Nyarko E."/>
            <person name="Jarju S."/>
            <person name="Secka A."/>
            <person name="Antonio M."/>
            <person name="Oren A."/>
            <person name="Chaudhuri R.R."/>
            <person name="La Ragione R."/>
            <person name="Hildebrand F."/>
            <person name="Pallen M.J."/>
        </authorList>
    </citation>
    <scope>NUCLEOTIDE SEQUENCE</scope>
    <source>
        <strain evidence="9">CHK195-9823</strain>
    </source>
</reference>
<proteinExistence type="inferred from homology"/>
<dbReference type="Pfam" id="PF16874">
    <property type="entry name" value="Glyco_hydro_36C"/>
    <property type="match status" value="1"/>
</dbReference>
<organism evidence="9 10">
    <name type="scientific">Candidatus Blautia stercorigallinarum</name>
    <dbReference type="NCBI Taxonomy" id="2838501"/>
    <lineage>
        <taxon>Bacteria</taxon>
        <taxon>Bacillati</taxon>
        <taxon>Bacillota</taxon>
        <taxon>Clostridia</taxon>
        <taxon>Lachnospirales</taxon>
        <taxon>Lachnospiraceae</taxon>
        <taxon>Blautia</taxon>
    </lineage>
</organism>
<dbReference type="PANTHER" id="PTHR43053:SF3">
    <property type="entry name" value="ALPHA-GALACTOSIDASE C-RELATED"/>
    <property type="match status" value="1"/>
</dbReference>
<dbReference type="GO" id="GO:0016052">
    <property type="term" value="P:carbohydrate catabolic process"/>
    <property type="evidence" value="ECO:0007669"/>
    <property type="project" value="InterPro"/>
</dbReference>
<dbReference type="FunFam" id="3.20.20.70:FF:000118">
    <property type="entry name" value="Alpha-galactosidase"/>
    <property type="match status" value="1"/>
</dbReference>
<dbReference type="InterPro" id="IPR013780">
    <property type="entry name" value="Glyco_hydro_b"/>
</dbReference>
<sequence length="727" mass="83382">MAITCKDNVITLKTKNSVYQMKADRGFLFHTYYGPNVGDTDMSYLWRTIDRGFSGNPEGIDDRGFSLDTQLLEYPGYGTGDYRDYCLRVVYPDGSQVTNLKYIDHEILEGKYALEGLPAMYQGDEKAETLKITLRDIHRHVEVILYYGVFENLDIITRACKVINRGEESIHLRRAYSMCLDFHQKDMDFIQFYGRHAMERVMERSPLHHGIQGVGSRRGYSSHQYNPFVMLAKHDTTEDSGWCWGACFVYSGNFQAEAEVSQANNTRLTMGIHDTQFDFLLEPGEYFTAPEVMMSFSSEGMGKLSRNYHKAIRQNVCRGKFKNARRPILINNWEATYFGFDTDKLLEIAREAKKVGIEMLVMDDGWFGKRDDDNSGLGDWVVNEKKLPGGLKRLVDGVNEIGLKFGIWFEPEMVSEDSDLYRAHPDWALKVPGHSLTRGRNQLVLDFSRTDVRQYIFDKMSEILESANIEYVKWDANRHMTDVWSAMLPAERQGEVFHRYILGLYDFLEKITQKFPDVLFEGCSGGGGRFDAGMMYYHPQIWCSDDTDAIERLRIQYGTSFAYPISTVGSHVSVCPNHQTGRSVSMKTRGVVAMSGTFGYELDITEMSEEDKNIVREQVEEFKKYYDLIQQGDYYRLSDDGTKSNYVAWQFVSEDQKESLVNVVVLRTKANPPFQFVYLRGLKPKALYHVEGTELNLTGAALMNGGYLLPVVSDDYEAVQIHLTECD</sequence>
<evidence type="ECO:0000256" key="1">
    <source>
        <dbReference type="ARBA" id="ARBA00001255"/>
    </source>
</evidence>
<evidence type="ECO:0000256" key="6">
    <source>
        <dbReference type="PIRSR" id="PIRSR005536-1"/>
    </source>
</evidence>
<dbReference type="Gene3D" id="2.60.40.1180">
    <property type="entry name" value="Golgi alpha-mannosidase II"/>
    <property type="match status" value="1"/>
</dbReference>
<dbReference type="Pfam" id="PF02065">
    <property type="entry name" value="Melibiase"/>
    <property type="match status" value="1"/>
</dbReference>
<dbReference type="EMBL" id="DXIQ01000054">
    <property type="protein sequence ID" value="HIV39059.1"/>
    <property type="molecule type" value="Genomic_DNA"/>
</dbReference>
<dbReference type="PRINTS" id="PR00743">
    <property type="entry name" value="GLHYDRLASE36"/>
</dbReference>
<dbReference type="GO" id="GO:0004557">
    <property type="term" value="F:alpha-galactosidase activity"/>
    <property type="evidence" value="ECO:0007669"/>
    <property type="project" value="UniProtKB-UniRule"/>
</dbReference>
<dbReference type="Proteomes" id="UP000886814">
    <property type="component" value="Unassembled WGS sequence"/>
</dbReference>
<dbReference type="Gene3D" id="2.70.98.60">
    <property type="entry name" value="alpha-galactosidase from lactobacil brevis"/>
    <property type="match status" value="1"/>
</dbReference>
<gene>
    <name evidence="9" type="ORF">H9747_08695</name>
</gene>
<dbReference type="InterPro" id="IPR031704">
    <property type="entry name" value="Glyco_hydro_36_N"/>
</dbReference>
<dbReference type="PROSITE" id="PS00512">
    <property type="entry name" value="ALPHA_GALACTOSIDASE"/>
    <property type="match status" value="1"/>
</dbReference>
<feature type="domain" description="Glycosyl hydrolase family 36 C-terminal" evidence="7">
    <location>
        <begin position="647"/>
        <end position="723"/>
    </location>
</feature>
<reference evidence="9" key="2">
    <citation type="submission" date="2021-04" db="EMBL/GenBank/DDBJ databases">
        <authorList>
            <person name="Gilroy R."/>
        </authorList>
    </citation>
    <scope>NUCLEOTIDE SEQUENCE</scope>
    <source>
        <strain evidence="9">CHK195-9823</strain>
    </source>
</reference>
<dbReference type="InterPro" id="IPR017853">
    <property type="entry name" value="GH"/>
</dbReference>
<dbReference type="CDD" id="cd14791">
    <property type="entry name" value="GH36"/>
    <property type="match status" value="1"/>
</dbReference>
<dbReference type="PANTHER" id="PTHR43053">
    <property type="entry name" value="GLYCOSIDASE FAMILY 31"/>
    <property type="match status" value="1"/>
</dbReference>
<feature type="active site" description="Proton donor" evidence="6">
    <location>
        <position position="545"/>
    </location>
</feature>
<dbReference type="InterPro" id="IPR013785">
    <property type="entry name" value="Aldolase_TIM"/>
</dbReference>
<dbReference type="Pfam" id="PF16875">
    <property type="entry name" value="Glyco_hydro_36N"/>
    <property type="match status" value="1"/>
</dbReference>
<dbReference type="InterPro" id="IPR031705">
    <property type="entry name" value="Glyco_hydro_36_C"/>
</dbReference>
<name>A0A9D1TFN6_9FIRM</name>
<evidence type="ECO:0000313" key="9">
    <source>
        <dbReference type="EMBL" id="HIV39059.1"/>
    </source>
</evidence>
<evidence type="ECO:0000256" key="5">
    <source>
        <dbReference type="PIRNR" id="PIRNR005536"/>
    </source>
</evidence>
<dbReference type="Gene3D" id="3.20.20.70">
    <property type="entry name" value="Aldolase class I"/>
    <property type="match status" value="1"/>
</dbReference>
<keyword evidence="4 5" id="KW-0326">Glycosidase</keyword>
<protein>
    <recommendedName>
        <fullName evidence="2 5">Alpha-galactosidase</fullName>
        <ecNumber evidence="2 5">3.2.1.22</ecNumber>
    </recommendedName>
</protein>
<dbReference type="AlphaFoldDB" id="A0A9D1TFN6"/>
<evidence type="ECO:0000259" key="8">
    <source>
        <dbReference type="Pfam" id="PF16875"/>
    </source>
</evidence>
<dbReference type="EC" id="3.2.1.22" evidence="2 5"/>
<evidence type="ECO:0000256" key="2">
    <source>
        <dbReference type="ARBA" id="ARBA00012755"/>
    </source>
</evidence>
<dbReference type="InterPro" id="IPR050985">
    <property type="entry name" value="Alpha-glycosidase_related"/>
</dbReference>
<dbReference type="SUPFAM" id="SSF51445">
    <property type="entry name" value="(Trans)glycosidases"/>
    <property type="match status" value="1"/>
</dbReference>
<comment type="similarity">
    <text evidence="5">Belongs to the glycosyl hydrolase.</text>
</comment>
<accession>A0A9D1TFN6</accession>